<dbReference type="PANTHER" id="PTHR47197">
    <property type="entry name" value="PROTEIN NIRF"/>
    <property type="match status" value="1"/>
</dbReference>
<dbReference type="PANTHER" id="PTHR47197:SF3">
    <property type="entry name" value="DIHYDRO-HEME D1 DEHYDROGENASE"/>
    <property type="match status" value="1"/>
</dbReference>
<feature type="signal peptide" evidence="2">
    <location>
        <begin position="1"/>
        <end position="20"/>
    </location>
</feature>
<feature type="chain" id="PRO_5022125303" evidence="2">
    <location>
        <begin position="21"/>
        <end position="429"/>
    </location>
</feature>
<dbReference type="Proteomes" id="UP000320643">
    <property type="component" value="Unassembled WGS sequence"/>
</dbReference>
<dbReference type="InterPro" id="IPR015943">
    <property type="entry name" value="WD40/YVTN_repeat-like_dom_sf"/>
</dbReference>
<dbReference type="NCBIfam" id="TIGR04183">
    <property type="entry name" value="Por_Secre_tail"/>
    <property type="match status" value="1"/>
</dbReference>
<gene>
    <name evidence="4" type="ORF">FMM05_02265</name>
</gene>
<keyword evidence="5" id="KW-1185">Reference proteome</keyword>
<evidence type="ECO:0000256" key="1">
    <source>
        <dbReference type="ARBA" id="ARBA00022729"/>
    </source>
</evidence>
<evidence type="ECO:0000313" key="4">
    <source>
        <dbReference type="EMBL" id="TRW27486.1"/>
    </source>
</evidence>
<dbReference type="RefSeq" id="WP_143371714.1">
    <property type="nucleotide sequence ID" value="NZ_VJVZ01000001.1"/>
</dbReference>
<sequence>MKKITFLAIALTAFGFGAKAQTFSEGVFVLNEGAFGANNASLSYISEAGVLQNDVYAGANGNAVLGDTAQSMGFNGEYAYVVLNASNKVEIVNASTLVHVAAVTTGLDNPRYIAFYGTNAYVTCWGDALDTTDDYVAVISLADNTVTSTIPVVEGPEKIIEEDGVLYVAHKGGYGFGNSVSVINAETNTVTQSLEVGFVPSSIVEEDGYLYVLCEGKPSWADEETPGVFYVFDIEDDYLSLLVSNFSGTEHPSNLQVDGNNFYYTLDSNIYHATAADTTPPTEPFIVLEEQGVYGVYGFALIDDKIYVGDAGDFVSAGKVYIYDTDGELLDDYTVGLLPNGFYEAPEATTGVKDIAALNVSVYPNPTSDVLYVNTTDAADVTIYDLAGRTVTSVNYTNSGINVSGLQKGTYLVEVVAGNAKTVKKVVIQ</sequence>
<dbReference type="SUPFAM" id="SSF63825">
    <property type="entry name" value="YWTD domain"/>
    <property type="match status" value="2"/>
</dbReference>
<accession>A0A552VAI4</accession>
<name>A0A552VAI4_9FLAO</name>
<dbReference type="InterPro" id="IPR026444">
    <property type="entry name" value="Secre_tail"/>
</dbReference>
<proteinExistence type="predicted"/>
<evidence type="ECO:0000259" key="3">
    <source>
        <dbReference type="Pfam" id="PF18962"/>
    </source>
</evidence>
<dbReference type="Gene3D" id="2.130.10.10">
    <property type="entry name" value="YVTN repeat-like/Quinoprotein amine dehydrogenase"/>
    <property type="match status" value="1"/>
</dbReference>
<dbReference type="Pfam" id="PF16819">
    <property type="entry name" value="DUF5074"/>
    <property type="match status" value="1"/>
</dbReference>
<dbReference type="OrthoDB" id="9773938at2"/>
<comment type="caution">
    <text evidence="4">The sequence shown here is derived from an EMBL/GenBank/DDBJ whole genome shotgun (WGS) entry which is preliminary data.</text>
</comment>
<feature type="domain" description="Secretion system C-terminal sorting" evidence="3">
    <location>
        <begin position="362"/>
        <end position="428"/>
    </location>
</feature>
<dbReference type="InterPro" id="IPR051200">
    <property type="entry name" value="Host-pathogen_enzymatic-act"/>
</dbReference>
<evidence type="ECO:0000256" key="2">
    <source>
        <dbReference type="SAM" id="SignalP"/>
    </source>
</evidence>
<dbReference type="Pfam" id="PF18962">
    <property type="entry name" value="Por_Secre_tail"/>
    <property type="match status" value="1"/>
</dbReference>
<dbReference type="AlphaFoldDB" id="A0A552VAI4"/>
<dbReference type="InterPro" id="IPR031815">
    <property type="entry name" value="DUF5074"/>
</dbReference>
<organism evidence="4 5">
    <name type="scientific">Flavobacterium zepuense</name>
    <dbReference type="NCBI Taxonomy" id="2593302"/>
    <lineage>
        <taxon>Bacteria</taxon>
        <taxon>Pseudomonadati</taxon>
        <taxon>Bacteroidota</taxon>
        <taxon>Flavobacteriia</taxon>
        <taxon>Flavobacteriales</taxon>
        <taxon>Flavobacteriaceae</taxon>
        <taxon>Flavobacterium</taxon>
    </lineage>
</organism>
<dbReference type="EMBL" id="VJVZ01000001">
    <property type="protein sequence ID" value="TRW27486.1"/>
    <property type="molecule type" value="Genomic_DNA"/>
</dbReference>
<evidence type="ECO:0000313" key="5">
    <source>
        <dbReference type="Proteomes" id="UP000320643"/>
    </source>
</evidence>
<reference evidence="4 5" key="1">
    <citation type="submission" date="2019-07" db="EMBL/GenBank/DDBJ databases">
        <title>Flavobacterium sp. nov., isolated from glacier ice.</title>
        <authorList>
            <person name="Liu Q."/>
            <person name="Xin Y.-H."/>
        </authorList>
    </citation>
    <scope>NUCLEOTIDE SEQUENCE [LARGE SCALE GENOMIC DNA]</scope>
    <source>
        <strain evidence="4 5">ZT4R6</strain>
    </source>
</reference>
<protein>
    <submittedName>
        <fullName evidence="4">T9SS type A sorting domain-containing protein</fullName>
    </submittedName>
</protein>
<keyword evidence="1 2" id="KW-0732">Signal</keyword>